<comment type="caution">
    <text evidence="12">The sequence shown here is derived from an EMBL/GenBank/DDBJ whole genome shotgun (WGS) entry which is preliminary data.</text>
</comment>
<protein>
    <recommendedName>
        <fullName evidence="10">Endonuclease III homolog</fullName>
        <ecNumber evidence="10">3.2.2.-</ecNumber>
        <ecNumber evidence="10">4.2.99.18</ecNumber>
    </recommendedName>
    <alternativeName>
        <fullName evidence="10">Bifunctional DNA N-glycosylase/DNA-(apurinic or apyrimidinic site) lyase</fullName>
        <shortName evidence="10">DNA glycosylase/AP lyase</shortName>
    </alternativeName>
</protein>
<dbReference type="EMBL" id="SWFS01000112">
    <property type="protein sequence ID" value="KAA8916271.1"/>
    <property type="molecule type" value="Genomic_DNA"/>
</dbReference>
<dbReference type="Proteomes" id="UP000761534">
    <property type="component" value="Unassembled WGS sequence"/>
</dbReference>
<keyword evidence="10" id="KW-0496">Mitochondrion</keyword>
<dbReference type="GO" id="GO:0051539">
    <property type="term" value="F:4 iron, 4 sulfur cluster binding"/>
    <property type="evidence" value="ECO:0007669"/>
    <property type="project" value="UniProtKB-KW"/>
</dbReference>
<dbReference type="Gene3D" id="1.10.1670.10">
    <property type="entry name" value="Helix-hairpin-Helix base-excision DNA repair enzymes (C-terminal)"/>
    <property type="match status" value="1"/>
</dbReference>
<evidence type="ECO:0000313" key="13">
    <source>
        <dbReference type="Proteomes" id="UP000761534"/>
    </source>
</evidence>
<comment type="function">
    <text evidence="10">Bifunctional DNA N-glycosylase with associated apurinic/apyrimidinic (AP) lyase function that catalyzes the first step in base excision repair (BER), the primary repair pathway for the repair of oxidative DNA damage. The DNA N-glycosylase activity releases the damaged DNA base from DNA by cleaving the N-glycosidic bond, leaving an AP site. The AP lyase activity cleaves the phosphodiester bond 3' to the AP site by a beta-elimination. Primarily recognizes and repairs oxidative base damage of pyrimidines.</text>
</comment>
<dbReference type="GO" id="GO:0046872">
    <property type="term" value="F:metal ion binding"/>
    <property type="evidence" value="ECO:0007669"/>
    <property type="project" value="UniProtKB-KW"/>
</dbReference>
<evidence type="ECO:0000256" key="2">
    <source>
        <dbReference type="ARBA" id="ARBA00022723"/>
    </source>
</evidence>
<dbReference type="FunFam" id="1.10.340.30:FF:000005">
    <property type="entry name" value="Endonuclease III-like protein 1"/>
    <property type="match status" value="1"/>
</dbReference>
<evidence type="ECO:0000256" key="9">
    <source>
        <dbReference type="ARBA" id="ARBA00023295"/>
    </source>
</evidence>
<feature type="domain" description="HhH-GPD" evidence="11">
    <location>
        <begin position="90"/>
        <end position="241"/>
    </location>
</feature>
<dbReference type="AlphaFoldDB" id="A0A642V8Y9"/>
<dbReference type="GO" id="GO:0140078">
    <property type="term" value="F:class I DNA-(apurinic or apyrimidinic site) endonuclease activity"/>
    <property type="evidence" value="ECO:0007669"/>
    <property type="project" value="UniProtKB-EC"/>
</dbReference>
<dbReference type="GO" id="GO:0006289">
    <property type="term" value="P:nucleotide-excision repair"/>
    <property type="evidence" value="ECO:0007669"/>
    <property type="project" value="TreeGrafter"/>
</dbReference>
<proteinExistence type="inferred from homology"/>
<evidence type="ECO:0000313" key="12">
    <source>
        <dbReference type="EMBL" id="KAA8916271.1"/>
    </source>
</evidence>
<dbReference type="GO" id="GO:0000703">
    <property type="term" value="F:oxidized pyrimidine nucleobase lesion DNA N-glycosylase activity"/>
    <property type="evidence" value="ECO:0007669"/>
    <property type="project" value="UniProtKB-UniRule"/>
</dbReference>
<dbReference type="OrthoDB" id="2099276at2759"/>
<dbReference type="Gene3D" id="1.10.340.30">
    <property type="entry name" value="Hypothetical protein, domain 2"/>
    <property type="match status" value="1"/>
</dbReference>
<keyword evidence="5" id="KW-0408">Iron</keyword>
<dbReference type="GO" id="GO:0005739">
    <property type="term" value="C:mitochondrion"/>
    <property type="evidence" value="ECO:0007669"/>
    <property type="project" value="UniProtKB-SubCell"/>
</dbReference>
<evidence type="ECO:0000256" key="4">
    <source>
        <dbReference type="ARBA" id="ARBA00022801"/>
    </source>
</evidence>
<dbReference type="InterPro" id="IPR011257">
    <property type="entry name" value="DNA_glycosylase"/>
</dbReference>
<dbReference type="CDD" id="cd00056">
    <property type="entry name" value="ENDO3c"/>
    <property type="match status" value="1"/>
</dbReference>
<keyword evidence="10" id="KW-0539">Nucleus</keyword>
<dbReference type="InterPro" id="IPR003265">
    <property type="entry name" value="HhH-GPD_domain"/>
</dbReference>
<gene>
    <name evidence="10" type="primary">NTG1</name>
    <name evidence="12" type="ORF">TRICI_001553</name>
</gene>
<comment type="catalytic activity">
    <reaction evidence="10">
        <text>2'-deoxyribonucleotide-(2'-deoxyribose 5'-phosphate)-2'-deoxyribonucleotide-DNA = a 3'-end 2'-deoxyribonucleotide-(2,3-dehydro-2,3-deoxyribose 5'-phosphate)-DNA + a 5'-end 5'-phospho-2'-deoxyribonucleoside-DNA + H(+)</text>
        <dbReference type="Rhea" id="RHEA:66592"/>
        <dbReference type="Rhea" id="RHEA-COMP:13180"/>
        <dbReference type="Rhea" id="RHEA-COMP:16897"/>
        <dbReference type="Rhea" id="RHEA-COMP:17067"/>
        <dbReference type="ChEBI" id="CHEBI:15378"/>
        <dbReference type="ChEBI" id="CHEBI:136412"/>
        <dbReference type="ChEBI" id="CHEBI:157695"/>
        <dbReference type="ChEBI" id="CHEBI:167181"/>
        <dbReference type="EC" id="4.2.99.18"/>
    </reaction>
</comment>
<keyword evidence="13" id="KW-1185">Reference proteome</keyword>
<evidence type="ECO:0000256" key="5">
    <source>
        <dbReference type="ARBA" id="ARBA00023004"/>
    </source>
</evidence>
<evidence type="ECO:0000256" key="3">
    <source>
        <dbReference type="ARBA" id="ARBA00022763"/>
    </source>
</evidence>
<dbReference type="GO" id="GO:0006285">
    <property type="term" value="P:base-excision repair, AP site formation"/>
    <property type="evidence" value="ECO:0007669"/>
    <property type="project" value="UniProtKB-UniRule"/>
</dbReference>
<evidence type="ECO:0000259" key="11">
    <source>
        <dbReference type="SMART" id="SM00478"/>
    </source>
</evidence>
<keyword evidence="1" id="KW-0004">4Fe-4S</keyword>
<dbReference type="PANTHER" id="PTHR43286:SF1">
    <property type="entry name" value="ENDONUCLEASE III-LIKE PROTEIN 1"/>
    <property type="match status" value="1"/>
</dbReference>
<evidence type="ECO:0000256" key="7">
    <source>
        <dbReference type="ARBA" id="ARBA00023204"/>
    </source>
</evidence>
<accession>A0A642V8Y9</accession>
<dbReference type="InterPro" id="IPR023170">
    <property type="entry name" value="HhH_base_excis_C"/>
</dbReference>
<dbReference type="GO" id="GO:0005634">
    <property type="term" value="C:nucleus"/>
    <property type="evidence" value="ECO:0007669"/>
    <property type="project" value="UniProtKB-SubCell"/>
</dbReference>
<keyword evidence="4 10" id="KW-0378">Hydrolase</keyword>
<dbReference type="SMART" id="SM00478">
    <property type="entry name" value="ENDO3c"/>
    <property type="match status" value="1"/>
</dbReference>
<dbReference type="InterPro" id="IPR030841">
    <property type="entry name" value="NTH1"/>
</dbReference>
<dbReference type="GO" id="GO:0003677">
    <property type="term" value="F:DNA binding"/>
    <property type="evidence" value="ECO:0007669"/>
    <property type="project" value="UniProtKB-UniRule"/>
</dbReference>
<comment type="caution">
    <text evidence="10">Lacks conserved residue(s) required for the propagation of feature annotation.</text>
</comment>
<name>A0A642V8Y9_9ASCO</name>
<evidence type="ECO:0000256" key="10">
    <source>
        <dbReference type="HAMAP-Rule" id="MF_03183"/>
    </source>
</evidence>
<keyword evidence="9 10" id="KW-0326">Glycosidase</keyword>
<dbReference type="EC" id="3.2.2.-" evidence="10"/>
<dbReference type="Pfam" id="PF00730">
    <property type="entry name" value="HhH-GPD"/>
    <property type="match status" value="1"/>
</dbReference>
<evidence type="ECO:0000256" key="1">
    <source>
        <dbReference type="ARBA" id="ARBA00022485"/>
    </source>
</evidence>
<evidence type="ECO:0000256" key="8">
    <source>
        <dbReference type="ARBA" id="ARBA00023239"/>
    </source>
</evidence>
<keyword evidence="2" id="KW-0479">Metal-binding</keyword>
<comment type="subcellular location">
    <subcellularLocation>
        <location evidence="10">Nucleus</location>
    </subcellularLocation>
    <subcellularLocation>
        <location evidence="10">Mitochondrion</location>
    </subcellularLocation>
</comment>
<dbReference type="EC" id="4.2.99.18" evidence="10"/>
<dbReference type="PANTHER" id="PTHR43286">
    <property type="entry name" value="ENDONUCLEASE III-LIKE PROTEIN 1"/>
    <property type="match status" value="1"/>
</dbReference>
<dbReference type="SUPFAM" id="SSF48150">
    <property type="entry name" value="DNA-glycosylase"/>
    <property type="match status" value="1"/>
</dbReference>
<keyword evidence="7 10" id="KW-0234">DNA repair</keyword>
<keyword evidence="6" id="KW-0411">Iron-sulfur</keyword>
<reference evidence="12" key="1">
    <citation type="journal article" date="2019" name="G3 (Bethesda)">
        <title>Genome Assemblies of Two Rare Opportunistic Yeast Pathogens: Diutina rugosa (syn. Candida rugosa) and Trichomonascus ciferrii (syn. Candida ciferrii).</title>
        <authorList>
            <person name="Mixao V."/>
            <person name="Saus E."/>
            <person name="Hansen A.P."/>
            <person name="Lass-Florl C."/>
            <person name="Gabaldon T."/>
        </authorList>
    </citation>
    <scope>NUCLEOTIDE SEQUENCE</scope>
    <source>
        <strain evidence="12">CBS 4856</strain>
    </source>
</reference>
<keyword evidence="3 10" id="KW-0227">DNA damage</keyword>
<dbReference type="HAMAP" id="MF_03183">
    <property type="entry name" value="Endonuclease_III_Nth"/>
    <property type="match status" value="1"/>
</dbReference>
<evidence type="ECO:0000256" key="6">
    <source>
        <dbReference type="ARBA" id="ARBA00023014"/>
    </source>
</evidence>
<comment type="similarity">
    <text evidence="10">Belongs to the Nth/MutY family.</text>
</comment>
<sequence>MGRVKREKEEEEGGEEVKKRVKVEADVKIEYEEDCGGPENWREVYERVKKMRAEVTAPVDTMGCERLPESVSSKITPKVHRFQLLISLLMSSQTKDEVNAIAMKNLQTELPGGLTVRSVLETPEAELDRLIYKVGFHRRKAKYMKEVAKVLREKYDDDTPQTLKDLIALQGIGPKMAHLFMHRAWNQVAGIGVDVHVHRLANLWKWVKTTNPEDTRKQLEEWLPKELWVDINPMLVGFGQAICKPRYPRCDLCTLSGTGLCPGDKGR</sequence>
<organism evidence="12 13">
    <name type="scientific">Trichomonascus ciferrii</name>
    <dbReference type="NCBI Taxonomy" id="44093"/>
    <lineage>
        <taxon>Eukaryota</taxon>
        <taxon>Fungi</taxon>
        <taxon>Dikarya</taxon>
        <taxon>Ascomycota</taxon>
        <taxon>Saccharomycotina</taxon>
        <taxon>Dipodascomycetes</taxon>
        <taxon>Dipodascales</taxon>
        <taxon>Trichomonascaceae</taxon>
        <taxon>Trichomonascus</taxon>
        <taxon>Trichomonascus ciferrii complex</taxon>
    </lineage>
</organism>
<keyword evidence="8 10" id="KW-0456">Lyase</keyword>
<dbReference type="VEuPathDB" id="FungiDB:TRICI_001553"/>